<sequence length="273" mass="30085">MPRGGRKRRSKFCFPSCFSAPSVWDAEELEFPQEGLPLSYLLRLRSLSRTVPVEAITGNGGDVHVEVLGEMESEDSPASLSPAANKDKGLLQKFRKDKKNSLPHSPLSVRTHNKAEHQLSTVYHVSTNRSQPLAQLHQARDPVQTMFRTSHPVTSQPNQSTAPAPSPSRSARRPDPVIVLLMLSATLTVMLLFGRLCAVLCNCAWFYILSCIPPSPMPPSPAKELSGVEELDLDSPAYKKKVVLMGLLERNRYGFSGVPMTPMASPTTARLNR</sequence>
<dbReference type="PANTHER" id="PTHR34379:SF6">
    <property type="entry name" value="PROTEIN 3F"/>
    <property type="match status" value="1"/>
</dbReference>
<keyword evidence="2" id="KW-0472">Membrane</keyword>
<name>A0A2I0XIE0_9ASPA</name>
<feature type="transmembrane region" description="Helical" evidence="2">
    <location>
        <begin position="177"/>
        <end position="208"/>
    </location>
</feature>
<keyword evidence="2" id="KW-1133">Transmembrane helix</keyword>
<protein>
    <submittedName>
        <fullName evidence="3">Uncharacterized protein</fullName>
    </submittedName>
</protein>
<evidence type="ECO:0000313" key="3">
    <source>
        <dbReference type="EMBL" id="PKU87675.1"/>
    </source>
</evidence>
<dbReference type="Proteomes" id="UP000233837">
    <property type="component" value="Unassembled WGS sequence"/>
</dbReference>
<feature type="compositionally biased region" description="Polar residues" evidence="1">
    <location>
        <begin position="149"/>
        <end position="161"/>
    </location>
</feature>
<organism evidence="3 4">
    <name type="scientific">Dendrobium catenatum</name>
    <dbReference type="NCBI Taxonomy" id="906689"/>
    <lineage>
        <taxon>Eukaryota</taxon>
        <taxon>Viridiplantae</taxon>
        <taxon>Streptophyta</taxon>
        <taxon>Embryophyta</taxon>
        <taxon>Tracheophyta</taxon>
        <taxon>Spermatophyta</taxon>
        <taxon>Magnoliopsida</taxon>
        <taxon>Liliopsida</taxon>
        <taxon>Asparagales</taxon>
        <taxon>Orchidaceae</taxon>
        <taxon>Epidendroideae</taxon>
        <taxon>Malaxideae</taxon>
        <taxon>Dendrobiinae</taxon>
        <taxon>Dendrobium</taxon>
    </lineage>
</organism>
<reference evidence="3 4" key="1">
    <citation type="journal article" date="2016" name="Sci. Rep.">
        <title>The Dendrobium catenatum Lindl. genome sequence provides insights into polysaccharide synthase, floral development and adaptive evolution.</title>
        <authorList>
            <person name="Zhang G.Q."/>
            <person name="Xu Q."/>
            <person name="Bian C."/>
            <person name="Tsai W.C."/>
            <person name="Yeh C.M."/>
            <person name="Liu K.W."/>
            <person name="Yoshida K."/>
            <person name="Zhang L.S."/>
            <person name="Chang S.B."/>
            <person name="Chen F."/>
            <person name="Shi Y."/>
            <person name="Su Y.Y."/>
            <person name="Zhang Y.Q."/>
            <person name="Chen L.J."/>
            <person name="Yin Y."/>
            <person name="Lin M."/>
            <person name="Huang H."/>
            <person name="Deng H."/>
            <person name="Wang Z.W."/>
            <person name="Zhu S.L."/>
            <person name="Zhao X."/>
            <person name="Deng C."/>
            <person name="Niu S.C."/>
            <person name="Huang J."/>
            <person name="Wang M."/>
            <person name="Liu G.H."/>
            <person name="Yang H.J."/>
            <person name="Xiao X.J."/>
            <person name="Hsiao Y.Y."/>
            <person name="Wu W.L."/>
            <person name="Chen Y.Y."/>
            <person name="Mitsuda N."/>
            <person name="Ohme-Takagi M."/>
            <person name="Luo Y.B."/>
            <person name="Van de Peer Y."/>
            <person name="Liu Z.J."/>
        </authorList>
    </citation>
    <scope>NUCLEOTIDE SEQUENCE [LARGE SCALE GENOMIC DNA]</scope>
    <source>
        <tissue evidence="3">The whole plant</tissue>
    </source>
</reference>
<dbReference type="AlphaFoldDB" id="A0A2I0XIE0"/>
<reference evidence="3 4" key="2">
    <citation type="journal article" date="2017" name="Nature">
        <title>The Apostasia genome and the evolution of orchids.</title>
        <authorList>
            <person name="Zhang G.Q."/>
            <person name="Liu K.W."/>
            <person name="Li Z."/>
            <person name="Lohaus R."/>
            <person name="Hsiao Y.Y."/>
            <person name="Niu S.C."/>
            <person name="Wang J.Y."/>
            <person name="Lin Y.C."/>
            <person name="Xu Q."/>
            <person name="Chen L.J."/>
            <person name="Yoshida K."/>
            <person name="Fujiwara S."/>
            <person name="Wang Z.W."/>
            <person name="Zhang Y.Q."/>
            <person name="Mitsuda N."/>
            <person name="Wang M."/>
            <person name="Liu G.H."/>
            <person name="Pecoraro L."/>
            <person name="Huang H.X."/>
            <person name="Xiao X.J."/>
            <person name="Lin M."/>
            <person name="Wu X.Y."/>
            <person name="Wu W.L."/>
            <person name="Chen Y.Y."/>
            <person name="Chang S.B."/>
            <person name="Sakamoto S."/>
            <person name="Ohme-Takagi M."/>
            <person name="Yagi M."/>
            <person name="Zeng S.J."/>
            <person name="Shen C.Y."/>
            <person name="Yeh C.M."/>
            <person name="Luo Y.B."/>
            <person name="Tsai W.C."/>
            <person name="Van de Peer Y."/>
            <person name="Liu Z.J."/>
        </authorList>
    </citation>
    <scope>NUCLEOTIDE SEQUENCE [LARGE SCALE GENOMIC DNA]</scope>
    <source>
        <tissue evidence="3">The whole plant</tissue>
    </source>
</reference>
<dbReference type="InterPro" id="IPR040411">
    <property type="entry name" value="At5g23160-like"/>
</dbReference>
<keyword evidence="2" id="KW-0812">Transmembrane</keyword>
<gene>
    <name evidence="3" type="ORF">MA16_Dca025933</name>
</gene>
<dbReference type="PANTHER" id="PTHR34379">
    <property type="entry name" value="OS07G0553800 PROTEIN"/>
    <property type="match status" value="1"/>
</dbReference>
<keyword evidence="4" id="KW-1185">Reference proteome</keyword>
<feature type="region of interest" description="Disordered" evidence="1">
    <location>
        <begin position="149"/>
        <end position="171"/>
    </location>
</feature>
<accession>A0A2I0XIE0</accession>
<evidence type="ECO:0000313" key="4">
    <source>
        <dbReference type="Proteomes" id="UP000233837"/>
    </source>
</evidence>
<evidence type="ECO:0000256" key="1">
    <source>
        <dbReference type="SAM" id="MobiDB-lite"/>
    </source>
</evidence>
<proteinExistence type="predicted"/>
<dbReference type="EMBL" id="KZ501862">
    <property type="protein sequence ID" value="PKU87675.1"/>
    <property type="molecule type" value="Genomic_DNA"/>
</dbReference>
<evidence type="ECO:0000256" key="2">
    <source>
        <dbReference type="SAM" id="Phobius"/>
    </source>
</evidence>